<reference evidence="1" key="1">
    <citation type="submission" date="2014-11" db="EMBL/GenBank/DDBJ databases">
        <authorList>
            <person name="Amaro Gonzalez C."/>
        </authorList>
    </citation>
    <scope>NUCLEOTIDE SEQUENCE</scope>
</reference>
<reference evidence="1" key="2">
    <citation type="journal article" date="2015" name="Fish Shellfish Immunol.">
        <title>Early steps in the European eel (Anguilla anguilla)-Vibrio vulnificus interaction in the gills: Role of the RtxA13 toxin.</title>
        <authorList>
            <person name="Callol A."/>
            <person name="Pajuelo D."/>
            <person name="Ebbesson L."/>
            <person name="Teles M."/>
            <person name="MacKenzie S."/>
            <person name="Amaro C."/>
        </authorList>
    </citation>
    <scope>NUCLEOTIDE SEQUENCE</scope>
</reference>
<proteinExistence type="predicted"/>
<dbReference type="AlphaFoldDB" id="A0A0E9WSV9"/>
<accession>A0A0E9WSV9</accession>
<protein>
    <submittedName>
        <fullName evidence="1">Uncharacterized protein</fullName>
    </submittedName>
</protein>
<name>A0A0E9WSV9_ANGAN</name>
<dbReference type="EMBL" id="GBXM01015999">
    <property type="protein sequence ID" value="JAH92578.1"/>
    <property type="molecule type" value="Transcribed_RNA"/>
</dbReference>
<sequence>MGGTGVYGAFRLLLRRFGEVLEGGLSLGLLHSSSGVDFALSNFQVLRFHHGCSNRVSFL</sequence>
<evidence type="ECO:0000313" key="1">
    <source>
        <dbReference type="EMBL" id="JAH92578.1"/>
    </source>
</evidence>
<organism evidence="1">
    <name type="scientific">Anguilla anguilla</name>
    <name type="common">European freshwater eel</name>
    <name type="synonym">Muraena anguilla</name>
    <dbReference type="NCBI Taxonomy" id="7936"/>
    <lineage>
        <taxon>Eukaryota</taxon>
        <taxon>Metazoa</taxon>
        <taxon>Chordata</taxon>
        <taxon>Craniata</taxon>
        <taxon>Vertebrata</taxon>
        <taxon>Euteleostomi</taxon>
        <taxon>Actinopterygii</taxon>
        <taxon>Neopterygii</taxon>
        <taxon>Teleostei</taxon>
        <taxon>Anguilliformes</taxon>
        <taxon>Anguillidae</taxon>
        <taxon>Anguilla</taxon>
    </lineage>
</organism>